<dbReference type="SUPFAM" id="SSF81324">
    <property type="entry name" value="Voltage-gated potassium channels"/>
    <property type="match status" value="1"/>
</dbReference>
<protein>
    <recommendedName>
        <fullName evidence="4">Potassium channel domain-containing protein</fullName>
    </recommendedName>
</protein>
<dbReference type="EMBL" id="JAVFWL010000004">
    <property type="protein sequence ID" value="KAK6750925.1"/>
    <property type="molecule type" value="Genomic_DNA"/>
</dbReference>
<evidence type="ECO:0000313" key="2">
    <source>
        <dbReference type="EMBL" id="KAK6750925.1"/>
    </source>
</evidence>
<reference evidence="2 3" key="1">
    <citation type="submission" date="2023-08" db="EMBL/GenBank/DDBJ databases">
        <title>A Necator americanus chromosomal reference genome.</title>
        <authorList>
            <person name="Ilik V."/>
            <person name="Petrzelkova K.J."/>
            <person name="Pardy F."/>
            <person name="Fuh T."/>
            <person name="Niatou-Singa F.S."/>
            <person name="Gouil Q."/>
            <person name="Baker L."/>
            <person name="Ritchie M.E."/>
            <person name="Jex A.R."/>
            <person name="Gazzola D."/>
            <person name="Li H."/>
            <person name="Toshio Fujiwara R."/>
            <person name="Zhan B."/>
            <person name="Aroian R.V."/>
            <person name="Pafco B."/>
            <person name="Schwarz E.M."/>
        </authorList>
    </citation>
    <scope>NUCLEOTIDE SEQUENCE [LARGE SCALE GENOMIC DNA]</scope>
    <source>
        <strain evidence="2 3">Aroian</strain>
        <tissue evidence="2">Whole animal</tissue>
    </source>
</reference>
<dbReference type="Proteomes" id="UP001303046">
    <property type="component" value="Unassembled WGS sequence"/>
</dbReference>
<evidence type="ECO:0000256" key="1">
    <source>
        <dbReference type="SAM" id="Phobius"/>
    </source>
</evidence>
<evidence type="ECO:0008006" key="4">
    <source>
        <dbReference type="Google" id="ProtNLM"/>
    </source>
</evidence>
<keyword evidence="3" id="KW-1185">Reference proteome</keyword>
<sequence length="191" mass="21502">MKGVLKRASTVAVHIALILGVSVYTLFGAVTMLTLESPERVRAQNRRDVKGEERDVFTRVYLGSEIAAMDPGVHNCLMYALEEIMEKTKCDDHELEHLSIASIDNCYQNLNLSPNLEIASVPVTSEVKELDVPTVEQEIKADVEKWSFGNSLIFAFTVITTIGLKRRYTIMDLDSHESIWLQVYSNIMGLH</sequence>
<dbReference type="Gene3D" id="1.10.287.70">
    <property type="match status" value="1"/>
</dbReference>
<accession>A0ABR1DKT8</accession>
<keyword evidence="1" id="KW-1133">Transmembrane helix</keyword>
<evidence type="ECO:0000313" key="3">
    <source>
        <dbReference type="Proteomes" id="UP001303046"/>
    </source>
</evidence>
<organism evidence="2 3">
    <name type="scientific">Necator americanus</name>
    <name type="common">Human hookworm</name>
    <dbReference type="NCBI Taxonomy" id="51031"/>
    <lineage>
        <taxon>Eukaryota</taxon>
        <taxon>Metazoa</taxon>
        <taxon>Ecdysozoa</taxon>
        <taxon>Nematoda</taxon>
        <taxon>Chromadorea</taxon>
        <taxon>Rhabditida</taxon>
        <taxon>Rhabditina</taxon>
        <taxon>Rhabditomorpha</taxon>
        <taxon>Strongyloidea</taxon>
        <taxon>Ancylostomatidae</taxon>
        <taxon>Bunostominae</taxon>
        <taxon>Necator</taxon>
    </lineage>
</organism>
<keyword evidence="1" id="KW-0812">Transmembrane</keyword>
<name>A0ABR1DKT8_NECAM</name>
<feature type="transmembrane region" description="Helical" evidence="1">
    <location>
        <begin position="12"/>
        <end position="35"/>
    </location>
</feature>
<keyword evidence="1" id="KW-0472">Membrane</keyword>
<comment type="caution">
    <text evidence="2">The sequence shown here is derived from an EMBL/GenBank/DDBJ whole genome shotgun (WGS) entry which is preliminary data.</text>
</comment>
<proteinExistence type="predicted"/>
<gene>
    <name evidence="2" type="primary">Necator_chrIV.g16016</name>
    <name evidence="2" type="ORF">RB195_002720</name>
</gene>